<feature type="transmembrane region" description="Helical" evidence="1">
    <location>
        <begin position="409"/>
        <end position="425"/>
    </location>
</feature>
<keyword evidence="1" id="KW-0472">Membrane</keyword>
<evidence type="ECO:0000313" key="4">
    <source>
        <dbReference type="Proteomes" id="UP000184444"/>
    </source>
</evidence>
<feature type="domain" description="NAD(P)-binding" evidence="2">
    <location>
        <begin position="7"/>
        <end position="152"/>
    </location>
</feature>
<feature type="transmembrane region" description="Helical" evidence="1">
    <location>
        <begin position="378"/>
        <end position="397"/>
    </location>
</feature>
<dbReference type="Pfam" id="PF13460">
    <property type="entry name" value="NAD_binding_10"/>
    <property type="match status" value="1"/>
</dbReference>
<dbReference type="InterPro" id="IPR016040">
    <property type="entry name" value="NAD(P)-bd_dom"/>
</dbReference>
<name>A0A1M7FLN1_9RHOB</name>
<accession>A0A1M7FLN1</accession>
<dbReference type="Gene3D" id="3.40.50.720">
    <property type="entry name" value="NAD(P)-binding Rossmann-like Domain"/>
    <property type="match status" value="1"/>
</dbReference>
<dbReference type="STRING" id="53463.SAMN05444389_103125"/>
<evidence type="ECO:0000259" key="2">
    <source>
        <dbReference type="Pfam" id="PF13460"/>
    </source>
</evidence>
<dbReference type="InterPro" id="IPR025695">
    <property type="entry name" value="DoxX-like"/>
</dbReference>
<keyword evidence="1" id="KW-0812">Transmembrane</keyword>
<dbReference type="InterPro" id="IPR051207">
    <property type="entry name" value="ComplexI_NDUFA9_subunit"/>
</dbReference>
<proteinExistence type="predicted"/>
<dbReference type="OrthoDB" id="5377001at2"/>
<dbReference type="RefSeq" id="WP_073064039.1">
    <property type="nucleotide sequence ID" value="NZ_FRCK01000003.1"/>
</dbReference>
<reference evidence="4" key="1">
    <citation type="submission" date="2016-11" db="EMBL/GenBank/DDBJ databases">
        <authorList>
            <person name="Varghese N."/>
            <person name="Submissions S."/>
        </authorList>
    </citation>
    <scope>NUCLEOTIDE SEQUENCE [LARGE SCALE GENOMIC DNA]</scope>
    <source>
        <strain evidence="4">DSM 6637</strain>
    </source>
</reference>
<sequence length="428" mass="45740">MKLLVTGASGLIGQSVCTRLAADGHEVWGTTRGAPRPGQGAVAGWLRMDFTRPDPAGWRAQLQGFEAVVNCVGVLQDSPREDTAAAHDSGAEALFRACAEAGVRRVLHFSAIGVDRHQLSGFSASKLAGDRALMALDLDWVILRPSVVLGGPVYGASALIRGLAALPLLPVMPATGPLQVVALEDVAETVAFLIRPEAPARLVLELAGPERLSFAEVVARHRAWLGWRPARRIGVPGWLAALLYRLGDAAARLGWRPPLRSTARREITQGAVGDPAPWMEATGIFPLSLSEALARRPVSVQERWFAPLYVIKPVLMVVLVLFWTITAVISLTTGYHNGVELMHRAGTGPLAGPGVVAGALADLAVGLSIAWRPSARRGLWAAIALSAFYIVTGTLLLPELWNEPLGPLLKIWPILMAHFVALAILDER</sequence>
<dbReference type="PANTHER" id="PTHR12126">
    <property type="entry name" value="NADH-UBIQUINONE OXIDOREDUCTASE 39 KDA SUBUNIT-RELATED"/>
    <property type="match status" value="1"/>
</dbReference>
<protein>
    <submittedName>
        <fullName evidence="3">Uncharacterized conserved protein YbjT, contains NAD(P)-binding and DUF2867 domains</fullName>
    </submittedName>
</protein>
<dbReference type="SUPFAM" id="SSF51735">
    <property type="entry name" value="NAD(P)-binding Rossmann-fold domains"/>
    <property type="match status" value="1"/>
</dbReference>
<keyword evidence="1" id="KW-1133">Transmembrane helix</keyword>
<dbReference type="AlphaFoldDB" id="A0A1M7FLN1"/>
<gene>
    <name evidence="3" type="ORF">SAMN05444389_103125</name>
</gene>
<feature type="transmembrane region" description="Helical" evidence="1">
    <location>
        <begin position="304"/>
        <end position="330"/>
    </location>
</feature>
<dbReference type="PANTHER" id="PTHR12126:SF11">
    <property type="entry name" value="NADH DEHYDROGENASE [UBIQUINONE] 1 ALPHA SUBCOMPLEX SUBUNIT 9, MITOCHONDRIAL"/>
    <property type="match status" value="1"/>
</dbReference>
<dbReference type="GO" id="GO:0044877">
    <property type="term" value="F:protein-containing complex binding"/>
    <property type="evidence" value="ECO:0007669"/>
    <property type="project" value="TreeGrafter"/>
</dbReference>
<keyword evidence="4" id="KW-1185">Reference proteome</keyword>
<dbReference type="EMBL" id="FRCK01000003">
    <property type="protein sequence ID" value="SHM04964.1"/>
    <property type="molecule type" value="Genomic_DNA"/>
</dbReference>
<dbReference type="InterPro" id="IPR036291">
    <property type="entry name" value="NAD(P)-bd_dom_sf"/>
</dbReference>
<evidence type="ECO:0000256" key="1">
    <source>
        <dbReference type="SAM" id="Phobius"/>
    </source>
</evidence>
<dbReference type="Proteomes" id="UP000184444">
    <property type="component" value="Unassembled WGS sequence"/>
</dbReference>
<dbReference type="Pfam" id="PF13781">
    <property type="entry name" value="DoxX_3"/>
    <property type="match status" value="1"/>
</dbReference>
<feature type="transmembrane region" description="Helical" evidence="1">
    <location>
        <begin position="350"/>
        <end position="371"/>
    </location>
</feature>
<evidence type="ECO:0000313" key="3">
    <source>
        <dbReference type="EMBL" id="SHM04964.1"/>
    </source>
</evidence>
<organism evidence="3 4">
    <name type="scientific">Paracoccus solventivorans</name>
    <dbReference type="NCBI Taxonomy" id="53463"/>
    <lineage>
        <taxon>Bacteria</taxon>
        <taxon>Pseudomonadati</taxon>
        <taxon>Pseudomonadota</taxon>
        <taxon>Alphaproteobacteria</taxon>
        <taxon>Rhodobacterales</taxon>
        <taxon>Paracoccaceae</taxon>
        <taxon>Paracoccus</taxon>
    </lineage>
</organism>